<reference evidence="2 3" key="1">
    <citation type="submission" date="2019-03" db="EMBL/GenBank/DDBJ databases">
        <authorList>
            <person name="Li J."/>
        </authorList>
    </citation>
    <scope>NUCLEOTIDE SEQUENCE [LARGE SCALE GENOMIC DNA]</scope>
    <source>
        <strain evidence="2 3">3058</strain>
    </source>
</reference>
<evidence type="ECO:0000313" key="2">
    <source>
        <dbReference type="EMBL" id="TGN61712.1"/>
    </source>
</evidence>
<gene>
    <name evidence="2" type="ORF">E4L95_09350</name>
</gene>
<dbReference type="Proteomes" id="UP000297972">
    <property type="component" value="Unassembled WGS sequence"/>
</dbReference>
<accession>A0A4Z1C0C0</accession>
<protein>
    <submittedName>
        <fullName evidence="2">GcrA cell cycle regulator</fullName>
    </submittedName>
</protein>
<dbReference type="Gene3D" id="1.10.10.60">
    <property type="entry name" value="Homeodomain-like"/>
    <property type="match status" value="1"/>
</dbReference>
<evidence type="ECO:0000313" key="3">
    <source>
        <dbReference type="Proteomes" id="UP000297972"/>
    </source>
</evidence>
<feature type="compositionally biased region" description="Pro residues" evidence="1">
    <location>
        <begin position="74"/>
        <end position="83"/>
    </location>
</feature>
<dbReference type="AlphaFoldDB" id="A0A4Z1C0C0"/>
<organism evidence="2 3">
    <name type="scientific">Paracoccus liaowanqingii</name>
    <dbReference type="NCBI Taxonomy" id="2560053"/>
    <lineage>
        <taxon>Bacteria</taxon>
        <taxon>Pseudomonadati</taxon>
        <taxon>Pseudomonadota</taxon>
        <taxon>Alphaproteobacteria</taxon>
        <taxon>Rhodobacterales</taxon>
        <taxon>Paracoccaceae</taxon>
        <taxon>Paracoccus</taxon>
    </lineage>
</organism>
<proteinExistence type="predicted"/>
<dbReference type="InterPro" id="IPR011681">
    <property type="entry name" value="GcrA"/>
</dbReference>
<keyword evidence="3" id="KW-1185">Reference proteome</keyword>
<sequence>MSWTDERVETLKRMWSEGQSASAIAKELGGVTRNAVIGKVHRLGLSNRNEEPEASPAPVPEPVVAAAPEKKPAKPAPQPAPAA</sequence>
<name>A0A4Z1C0C0_9RHOB</name>
<feature type="region of interest" description="Disordered" evidence="1">
    <location>
        <begin position="44"/>
        <end position="83"/>
    </location>
</feature>
<feature type="non-terminal residue" evidence="2">
    <location>
        <position position="83"/>
    </location>
</feature>
<dbReference type="RefSeq" id="WP_276606138.1">
    <property type="nucleotide sequence ID" value="NZ_SRPG01000073.1"/>
</dbReference>
<dbReference type="EMBL" id="SRPG01000073">
    <property type="protein sequence ID" value="TGN61712.1"/>
    <property type="molecule type" value="Genomic_DNA"/>
</dbReference>
<dbReference type="Pfam" id="PF07750">
    <property type="entry name" value="GcrA"/>
    <property type="match status" value="1"/>
</dbReference>
<comment type="caution">
    <text evidence="2">The sequence shown here is derived from an EMBL/GenBank/DDBJ whole genome shotgun (WGS) entry which is preliminary data.</text>
</comment>
<evidence type="ECO:0000256" key="1">
    <source>
        <dbReference type="SAM" id="MobiDB-lite"/>
    </source>
</evidence>